<proteinExistence type="predicted"/>
<keyword evidence="3" id="KW-1185">Reference proteome</keyword>
<dbReference type="EMBL" id="CP018889">
    <property type="protein sequence ID" value="AUI70379.1"/>
    <property type="molecule type" value="Genomic_DNA"/>
</dbReference>
<dbReference type="Pfam" id="PF14467">
    <property type="entry name" value="DUF4426"/>
    <property type="match status" value="1"/>
</dbReference>
<dbReference type="InterPro" id="IPR025218">
    <property type="entry name" value="DUF4426"/>
</dbReference>
<dbReference type="Gene3D" id="2.60.40.3340">
    <property type="entry name" value="Domain of unknown function DUF4426"/>
    <property type="match status" value="1"/>
</dbReference>
<accession>A0A2N9YIX4</accession>
<evidence type="ECO:0000313" key="2">
    <source>
        <dbReference type="EMBL" id="AUI70379.1"/>
    </source>
</evidence>
<gene>
    <name evidence="2" type="ORF">BLE401_17860</name>
</gene>
<evidence type="ECO:0000259" key="1">
    <source>
        <dbReference type="Pfam" id="PF14467"/>
    </source>
</evidence>
<sequence length="146" mass="16305">MRLITFFAMGLFLVAPWVFAEQVVFGAYVVHYSAVNTTAIPETMAKKYQIMQDKHYAMLNVSVFQQVEGQADKSVVANISAKVRDSSGKEQEITLRLLKDEGVEGASYVGIFVFQDKIPLEFVLAVDPNLQGAMHPITFSQTFFSD</sequence>
<organism evidence="2 3">
    <name type="scientific">Beggiatoa leptomitoformis</name>
    <dbReference type="NCBI Taxonomy" id="288004"/>
    <lineage>
        <taxon>Bacteria</taxon>
        <taxon>Pseudomonadati</taxon>
        <taxon>Pseudomonadota</taxon>
        <taxon>Gammaproteobacteria</taxon>
        <taxon>Thiotrichales</taxon>
        <taxon>Thiotrichaceae</taxon>
        <taxon>Beggiatoa</taxon>
    </lineage>
</organism>
<name>A0A2N9YIX4_9GAMM</name>
<reference evidence="3" key="1">
    <citation type="submission" date="2016-12" db="EMBL/GenBank/DDBJ databases">
        <title>Complete Genome Sequence of Beggiatoa leptomitiformis D-401.</title>
        <authorList>
            <person name="Fomenkov A."/>
            <person name="Vincze T."/>
            <person name="Grabovich M."/>
            <person name="Anton B.P."/>
            <person name="Dubinina G."/>
            <person name="Orlova M."/>
            <person name="Belousova E."/>
            <person name="Roberts R.J."/>
        </authorList>
    </citation>
    <scope>NUCLEOTIDE SEQUENCE [LARGE SCALE GENOMIC DNA]</scope>
    <source>
        <strain evidence="3">D-401</strain>
    </source>
</reference>
<evidence type="ECO:0000313" key="3">
    <source>
        <dbReference type="Proteomes" id="UP000234271"/>
    </source>
</evidence>
<feature type="domain" description="DUF4426" evidence="1">
    <location>
        <begin position="24"/>
        <end position="146"/>
    </location>
</feature>
<dbReference type="Proteomes" id="UP000234271">
    <property type="component" value="Chromosome"/>
</dbReference>
<dbReference type="RefSeq" id="WP_062150666.1">
    <property type="nucleotide sequence ID" value="NZ_CP012373.2"/>
</dbReference>
<protein>
    <submittedName>
        <fullName evidence="2">DUF4426 domain-containing protein</fullName>
    </submittedName>
</protein>
<dbReference type="AlphaFoldDB" id="A0A2N9YIX4"/>
<dbReference type="OrthoDB" id="26303at72273"/>